<dbReference type="InterPro" id="IPR036890">
    <property type="entry name" value="HATPase_C_sf"/>
</dbReference>
<dbReference type="SUPFAM" id="SSF55874">
    <property type="entry name" value="ATPase domain of HSP90 chaperone/DNA topoisomerase II/histidine kinase"/>
    <property type="match status" value="1"/>
</dbReference>
<dbReference type="InterPro" id="IPR011006">
    <property type="entry name" value="CheY-like_superfamily"/>
</dbReference>
<name>A0A235CH76_9GAMM</name>
<evidence type="ECO:0000256" key="11">
    <source>
        <dbReference type="PROSITE-ProRule" id="PRU00169"/>
    </source>
</evidence>
<dbReference type="PROSITE" id="PS50110">
    <property type="entry name" value="RESPONSE_REGULATORY"/>
    <property type="match status" value="2"/>
</dbReference>
<feature type="modified residue" description="4-aspartylphosphate" evidence="11">
    <location>
        <position position="568"/>
    </location>
</feature>
<comment type="subunit">
    <text evidence="9">At low DSF concentrations, interacts with RpfF.</text>
</comment>
<evidence type="ECO:0000256" key="5">
    <source>
        <dbReference type="ARBA" id="ARBA00022741"/>
    </source>
</evidence>
<dbReference type="SUPFAM" id="SSF52172">
    <property type="entry name" value="CheY-like"/>
    <property type="match status" value="2"/>
</dbReference>
<comment type="caution">
    <text evidence="15">The sequence shown here is derived from an EMBL/GenBank/DDBJ whole genome shotgun (WGS) entry which is preliminary data.</text>
</comment>
<keyword evidence="12" id="KW-1133">Transmembrane helix</keyword>
<evidence type="ECO:0000313" key="15">
    <source>
        <dbReference type="EMBL" id="OYD23971.1"/>
    </source>
</evidence>
<keyword evidence="7" id="KW-0067">ATP-binding</keyword>
<keyword evidence="12" id="KW-0812">Transmembrane</keyword>
<dbReference type="InterPro" id="IPR003661">
    <property type="entry name" value="HisK_dim/P_dom"/>
</dbReference>
<evidence type="ECO:0000256" key="3">
    <source>
        <dbReference type="ARBA" id="ARBA00022553"/>
    </source>
</evidence>
<evidence type="ECO:0000256" key="9">
    <source>
        <dbReference type="ARBA" id="ARBA00064003"/>
    </source>
</evidence>
<dbReference type="CDD" id="cd17546">
    <property type="entry name" value="REC_hyHK_CKI1_RcsC-like"/>
    <property type="match status" value="1"/>
</dbReference>
<feature type="domain" description="Response regulatory" evidence="14">
    <location>
        <begin position="517"/>
        <end position="635"/>
    </location>
</feature>
<keyword evidence="5" id="KW-0547">Nucleotide-binding</keyword>
<feature type="domain" description="Response regulatory" evidence="14">
    <location>
        <begin position="662"/>
        <end position="778"/>
    </location>
</feature>
<evidence type="ECO:0000256" key="7">
    <source>
        <dbReference type="ARBA" id="ARBA00022840"/>
    </source>
</evidence>
<dbReference type="Gene3D" id="3.30.565.10">
    <property type="entry name" value="Histidine kinase-like ATPase, C-terminal domain"/>
    <property type="match status" value="1"/>
</dbReference>
<keyword evidence="3 11" id="KW-0597">Phosphoprotein</keyword>
<evidence type="ECO:0000256" key="10">
    <source>
        <dbReference type="ARBA" id="ARBA00068150"/>
    </source>
</evidence>
<dbReference type="EMBL" id="NQJF01000008">
    <property type="protein sequence ID" value="OYD23971.1"/>
    <property type="molecule type" value="Genomic_DNA"/>
</dbReference>
<dbReference type="CDD" id="cd16922">
    <property type="entry name" value="HATPase_EvgS-ArcB-TorS-like"/>
    <property type="match status" value="1"/>
</dbReference>
<keyword evidence="6 15" id="KW-0418">Kinase</keyword>
<evidence type="ECO:0000256" key="6">
    <source>
        <dbReference type="ARBA" id="ARBA00022777"/>
    </source>
</evidence>
<dbReference type="PANTHER" id="PTHR45339">
    <property type="entry name" value="HYBRID SIGNAL TRANSDUCTION HISTIDINE KINASE J"/>
    <property type="match status" value="1"/>
</dbReference>
<dbReference type="SUPFAM" id="SSF47384">
    <property type="entry name" value="Homodimeric domain of signal transducing histidine kinase"/>
    <property type="match status" value="1"/>
</dbReference>
<dbReference type="SMART" id="SM00448">
    <property type="entry name" value="REC"/>
    <property type="match status" value="2"/>
</dbReference>
<keyword evidence="12" id="KW-0472">Membrane</keyword>
<dbReference type="InterPro" id="IPR001789">
    <property type="entry name" value="Sig_transdc_resp-reg_receiver"/>
</dbReference>
<dbReference type="FunFam" id="3.30.565.10:FF:000010">
    <property type="entry name" value="Sensor histidine kinase RcsC"/>
    <property type="match status" value="1"/>
</dbReference>
<evidence type="ECO:0000256" key="2">
    <source>
        <dbReference type="ARBA" id="ARBA00012438"/>
    </source>
</evidence>
<dbReference type="PRINTS" id="PR00344">
    <property type="entry name" value="BCTRLSENSOR"/>
</dbReference>
<dbReference type="Proteomes" id="UP000295058">
    <property type="component" value="Unassembled WGS sequence"/>
</dbReference>
<evidence type="ECO:0000256" key="8">
    <source>
        <dbReference type="ARBA" id="ARBA00023012"/>
    </source>
</evidence>
<evidence type="ECO:0000313" key="16">
    <source>
        <dbReference type="EMBL" id="TDW58695.1"/>
    </source>
</evidence>
<dbReference type="SMART" id="SM00388">
    <property type="entry name" value="HisKA"/>
    <property type="match status" value="1"/>
</dbReference>
<dbReference type="GO" id="GO:0000155">
    <property type="term" value="F:phosphorelay sensor kinase activity"/>
    <property type="evidence" value="ECO:0007669"/>
    <property type="project" value="InterPro"/>
</dbReference>
<proteinExistence type="predicted"/>
<dbReference type="EMBL" id="SODO01000007">
    <property type="protein sequence ID" value="TDW58695.1"/>
    <property type="molecule type" value="Genomic_DNA"/>
</dbReference>
<dbReference type="Proteomes" id="UP000243640">
    <property type="component" value="Unassembled WGS sequence"/>
</dbReference>
<dbReference type="InterPro" id="IPR036097">
    <property type="entry name" value="HisK_dim/P_sf"/>
</dbReference>
<evidence type="ECO:0000256" key="1">
    <source>
        <dbReference type="ARBA" id="ARBA00000085"/>
    </source>
</evidence>
<dbReference type="InterPro" id="IPR004358">
    <property type="entry name" value="Sig_transdc_His_kin-like_C"/>
</dbReference>
<dbReference type="Gene3D" id="3.40.50.2300">
    <property type="match status" value="2"/>
</dbReference>
<dbReference type="PROSITE" id="PS50109">
    <property type="entry name" value="HIS_KIN"/>
    <property type="match status" value="1"/>
</dbReference>
<dbReference type="CDD" id="cd00082">
    <property type="entry name" value="HisKA"/>
    <property type="match status" value="1"/>
</dbReference>
<dbReference type="Pfam" id="PF00512">
    <property type="entry name" value="HisKA"/>
    <property type="match status" value="1"/>
</dbReference>
<dbReference type="InterPro" id="IPR003594">
    <property type="entry name" value="HATPase_dom"/>
</dbReference>
<dbReference type="Gene3D" id="1.10.287.130">
    <property type="match status" value="1"/>
</dbReference>
<keyword evidence="18" id="KW-1185">Reference proteome</keyword>
<dbReference type="EC" id="2.7.13.3" evidence="2"/>
<comment type="catalytic activity">
    <reaction evidence="1">
        <text>ATP + protein L-histidine = ADP + protein N-phospho-L-histidine.</text>
        <dbReference type="EC" id="2.7.13.3"/>
    </reaction>
</comment>
<feature type="transmembrane region" description="Helical" evidence="12">
    <location>
        <begin position="235"/>
        <end position="256"/>
    </location>
</feature>
<dbReference type="Pfam" id="PF02518">
    <property type="entry name" value="HATPase_c"/>
    <property type="match status" value="1"/>
</dbReference>
<dbReference type="AlphaFoldDB" id="A0A235CH76"/>
<evidence type="ECO:0000313" key="18">
    <source>
        <dbReference type="Proteomes" id="UP000295058"/>
    </source>
</evidence>
<evidence type="ECO:0000259" key="14">
    <source>
        <dbReference type="PROSITE" id="PS50110"/>
    </source>
</evidence>
<dbReference type="FunFam" id="1.10.287.130:FF:000002">
    <property type="entry name" value="Two-component osmosensing histidine kinase"/>
    <property type="match status" value="1"/>
</dbReference>
<feature type="domain" description="Histidine kinase" evidence="13">
    <location>
        <begin position="281"/>
        <end position="500"/>
    </location>
</feature>
<evidence type="ECO:0000256" key="4">
    <source>
        <dbReference type="ARBA" id="ARBA00022679"/>
    </source>
</evidence>
<reference evidence="15 17" key="1">
    <citation type="submission" date="2017-08" db="EMBL/GenBank/DDBJ databases">
        <title>Draft Genome Sequence of the Marine Bacterium Oceanimonas baumannii ATCC 700832.</title>
        <authorList>
            <person name="Mcclelland W.D."/>
            <person name="Brennan M.A."/>
            <person name="Trachtenberg A.M."/>
            <person name="Maclea K.S."/>
        </authorList>
    </citation>
    <scope>NUCLEOTIDE SEQUENCE [LARGE SCALE GENOMIC DNA]</scope>
    <source>
        <strain evidence="15 17">ATCC 700832</strain>
    </source>
</reference>
<reference evidence="16 18" key="2">
    <citation type="submission" date="2019-03" db="EMBL/GenBank/DDBJ databases">
        <title>Genomic Encyclopedia of Archaeal and Bacterial Type Strains, Phase II (KMG-II): from individual species to whole genera.</title>
        <authorList>
            <person name="Goeker M."/>
        </authorList>
    </citation>
    <scope>NUCLEOTIDE SEQUENCE [LARGE SCALE GENOMIC DNA]</scope>
    <source>
        <strain evidence="16 18">DSM 15594</strain>
    </source>
</reference>
<keyword evidence="4" id="KW-0808">Transferase</keyword>
<dbReference type="OrthoDB" id="9810730at2"/>
<dbReference type="PANTHER" id="PTHR45339:SF5">
    <property type="entry name" value="HISTIDINE KINASE"/>
    <property type="match status" value="1"/>
</dbReference>
<protein>
    <recommendedName>
        <fullName evidence="10">Sensory/regulatory protein RpfC</fullName>
        <ecNumber evidence="2">2.7.13.3</ecNumber>
    </recommendedName>
</protein>
<organism evidence="15 17">
    <name type="scientific">Oceanimonas baumannii</name>
    <dbReference type="NCBI Taxonomy" id="129578"/>
    <lineage>
        <taxon>Bacteria</taxon>
        <taxon>Pseudomonadati</taxon>
        <taxon>Pseudomonadota</taxon>
        <taxon>Gammaproteobacteria</taxon>
        <taxon>Aeromonadales</taxon>
        <taxon>Aeromonadaceae</taxon>
        <taxon>Oceanimonas</taxon>
    </lineage>
</organism>
<keyword evidence="8" id="KW-0902">Two-component regulatory system</keyword>
<dbReference type="SMART" id="SM00387">
    <property type="entry name" value="HATPase_c"/>
    <property type="match status" value="1"/>
</dbReference>
<evidence type="ECO:0000256" key="12">
    <source>
        <dbReference type="SAM" id="Phobius"/>
    </source>
</evidence>
<accession>A0A235CH76</accession>
<dbReference type="Pfam" id="PF00072">
    <property type="entry name" value="Response_reg"/>
    <property type="match status" value="2"/>
</dbReference>
<evidence type="ECO:0000259" key="13">
    <source>
        <dbReference type="PROSITE" id="PS50109"/>
    </source>
</evidence>
<feature type="modified residue" description="4-aspartylphosphate" evidence="11">
    <location>
        <position position="711"/>
    </location>
</feature>
<evidence type="ECO:0000313" key="17">
    <source>
        <dbReference type="Proteomes" id="UP000243640"/>
    </source>
</evidence>
<feature type="transmembrane region" description="Helical" evidence="12">
    <location>
        <begin position="16"/>
        <end position="35"/>
    </location>
</feature>
<dbReference type="InterPro" id="IPR005467">
    <property type="entry name" value="His_kinase_dom"/>
</dbReference>
<dbReference type="GO" id="GO:0005524">
    <property type="term" value="F:ATP binding"/>
    <property type="evidence" value="ECO:0007669"/>
    <property type="project" value="UniProtKB-KW"/>
</dbReference>
<sequence>MAAAKLEPDVQKKRTWLGLLVMVVVLIFWQGARFYQQYENGRQLVRMASPVVDELYRIHHRIMMPDAESSVLLEEQIRRLAIHWSRFKEYLSQSDSTSFPGEQQPGVYLESLQKLQDAELHARHSLHHFSATLARVSSGDSNMALQQLLQRSRLYLYTTSLPFVQVLEQEAVRLEQQQYRQAPGMEDVFYTHGIYVTDLHQLVLLRQHLADSDITGFYQWVSYWREQTEQSRDRLLLLAMLLLGGGLVIAGGVLYINSRKWRQASMTARTLAQAKTDFLANMSHEIRTPMNAIIGFVSLLQQTRLDPRQSDYLSKIQLSADNLLLLINDILDLTKVEAGKLELENIDFDLNEQLEQLAALFADMSEQKQLEVIINKAPNVPDRLQGDPLRLGQVLTNLVSNALKFTERGEVMLSISVTEEHDPRLCFEVRDTGIGIMPEQQELLFQSFSQVDASTTRRYGGSGLGLSICRHLVELMGGDIWLTSEPGQGSVFSVYLPLRPAGEAETVPEPVFEAGSKVLVVDDNSHALQVFENMLTSAGFVVYCAHNIESAKTLLQQRGTELQLALVDCCLGAENGMELARYIRVQPHLESLPVAVISAFGRDRPAAQMHTLGIEHYISKPVTWQRLSACLASIFHPQPAPVPAVSTDDEQHYYRSQLNGCHILLAEDNRLNQQLMVEYLSRVGVRVTLADNGRQAVEQVSRQSFDAVLMDLQMPILDGLEATRQIRRLQRHHDVPIIALTASAMRSDRDNSLESGMDTYVSKPVSSQVLYQALLRYCRHTAAVPAEVPQHNGPVAALPVRRSNGKGVEALLECTDQLWLLQAAQTEQDWAEAIRLLSELKYCADAVGEAALASQAEAALIWPRQGEALPYSRLTLLQTELDNTLSRFGEKR</sequence>
<dbReference type="RefSeq" id="WP_094278530.1">
    <property type="nucleotide sequence ID" value="NZ_NQJF01000008.1"/>
</dbReference>
<gene>
    <name evidence="15" type="ORF">B6S09_10980</name>
    <name evidence="16" type="ORF">LY04_02047</name>
</gene>